<organism evidence="2 3">
    <name type="scientific">Mangrovivirga halotolerans</name>
    <dbReference type="NCBI Taxonomy" id="2993936"/>
    <lineage>
        <taxon>Bacteria</taxon>
        <taxon>Pseudomonadati</taxon>
        <taxon>Bacteroidota</taxon>
        <taxon>Cytophagia</taxon>
        <taxon>Cytophagales</taxon>
        <taxon>Mangrovivirgaceae</taxon>
        <taxon>Mangrovivirga</taxon>
    </lineage>
</organism>
<evidence type="ECO:0000313" key="2">
    <source>
        <dbReference type="EMBL" id="MCX2744209.1"/>
    </source>
</evidence>
<proteinExistence type="predicted"/>
<evidence type="ECO:0000259" key="1">
    <source>
        <dbReference type="Pfam" id="PF04784"/>
    </source>
</evidence>
<dbReference type="InterPro" id="IPR006869">
    <property type="entry name" value="DUF547"/>
</dbReference>
<keyword evidence="3" id="KW-1185">Reference proteome</keyword>
<name>A0ABT3RR12_9BACT</name>
<evidence type="ECO:0000313" key="3">
    <source>
        <dbReference type="Proteomes" id="UP001209885"/>
    </source>
</evidence>
<dbReference type="EMBL" id="JAPFQN010000005">
    <property type="protein sequence ID" value="MCX2744209.1"/>
    <property type="molecule type" value="Genomic_DNA"/>
</dbReference>
<dbReference type="Pfam" id="PF04784">
    <property type="entry name" value="DUF547"/>
    <property type="match status" value="1"/>
</dbReference>
<protein>
    <submittedName>
        <fullName evidence="2">DUF547 domain-containing protein</fullName>
    </submittedName>
</protein>
<feature type="domain" description="DUF547" evidence="1">
    <location>
        <begin position="76"/>
        <end position="191"/>
    </location>
</feature>
<dbReference type="PANTHER" id="PTHR46361:SF3">
    <property type="entry name" value="ELECTRON CARRIER_ PROTEIN DISULFIDE OXIDOREDUCTASE"/>
    <property type="match status" value="1"/>
</dbReference>
<gene>
    <name evidence="2" type="ORF">OO013_10050</name>
</gene>
<dbReference type="Proteomes" id="UP001209885">
    <property type="component" value="Unassembled WGS sequence"/>
</dbReference>
<comment type="caution">
    <text evidence="2">The sequence shown here is derived from an EMBL/GenBank/DDBJ whole genome shotgun (WGS) entry which is preliminary data.</text>
</comment>
<dbReference type="PANTHER" id="PTHR46361">
    <property type="entry name" value="ELECTRON CARRIER/ PROTEIN DISULFIDE OXIDOREDUCTASE"/>
    <property type="match status" value="1"/>
</dbReference>
<dbReference type="RefSeq" id="WP_266056674.1">
    <property type="nucleotide sequence ID" value="NZ_JAPFQN010000005.1"/>
</dbReference>
<sequence length="253" mass="29652">MNKLITVLSISLLFINCNSQDFEYAKNTVPPDHSAFSKLLNKYVDKEGMVDYKSMLTEKETLESYLNKLSSNPPSKDWTREEQLAYWINAYNGFTLKLILDNYPVKSIKDLHPTVKIPGVNTVWHKKFFKINGVDFNLDAIEHSILRNDFKEPRIHFAINCASISCPPLRNEAFFPSILNKQLDEQARHFINDQERNKLTKDKIEISKIFKWFTGDFTKKGTLIDYLNKFAETSIREDADIEYMEYDWTLNEK</sequence>
<reference evidence="2 3" key="1">
    <citation type="submission" date="2022-11" db="EMBL/GenBank/DDBJ databases">
        <title>The characterization of three novel Bacteroidetes species and genomic analysis of their roles in tidal elemental geochemical cycles.</title>
        <authorList>
            <person name="Ma K."/>
        </authorList>
    </citation>
    <scope>NUCLEOTIDE SEQUENCE [LARGE SCALE GENOMIC DNA]</scope>
    <source>
        <strain evidence="2 3">M17</strain>
    </source>
</reference>
<accession>A0ABT3RR12</accession>